<dbReference type="Proteomes" id="UP001210231">
    <property type="component" value="Unassembled WGS sequence"/>
</dbReference>
<reference evidence="2 3" key="1">
    <citation type="submission" date="2022-12" db="EMBL/GenBank/DDBJ databases">
        <title>Chitinophagaceae gen. sp. nov., a new member of the family Chitinophagaceae, isolated from soil in a chemical factory.</title>
        <authorList>
            <person name="Ke Z."/>
        </authorList>
    </citation>
    <scope>NUCLEOTIDE SEQUENCE [LARGE SCALE GENOMIC DNA]</scope>
    <source>
        <strain evidence="2 3">LY-5</strain>
    </source>
</reference>
<organism evidence="2 3">
    <name type="scientific">Polluticaenibacter yanchengensis</name>
    <dbReference type="NCBI Taxonomy" id="3014562"/>
    <lineage>
        <taxon>Bacteria</taxon>
        <taxon>Pseudomonadati</taxon>
        <taxon>Bacteroidota</taxon>
        <taxon>Chitinophagia</taxon>
        <taxon>Chitinophagales</taxon>
        <taxon>Chitinophagaceae</taxon>
        <taxon>Polluticaenibacter</taxon>
    </lineage>
</organism>
<evidence type="ECO:0000256" key="1">
    <source>
        <dbReference type="SAM" id="SignalP"/>
    </source>
</evidence>
<evidence type="ECO:0000313" key="2">
    <source>
        <dbReference type="EMBL" id="MDA3614219.1"/>
    </source>
</evidence>
<sequence>MINKSIRQVSVIASAALFSLQLSAQAPQTYKHAGEYIDYINKQMANVNKKYVKFQSTSAHSSKERKARRDFNNLLEEVQKSEGNIRTMPPYNSNRAFRDSAAAYFKLYNIILQKDYNKVVDMQEIADQSYDLMEAYFTARDIVSDKLASQSEMINVELKKFGAANNVNIIEGSDDSDIGKMMKKIGEVNHYYDPIYLNFFKVYKQYAYLSDALASKNVGSIEQNKNTLQQFATEALTKINSFGSFKGDNSLVTSSKKLIENYLKFANEKVQPQLDFLIADENFKKLDAEMKKKTTRTKADIDNFNNEVANFNKLVAKSNEAGAFNNNVINPSLDNFNKAVANFFSSYIPVY</sequence>
<comment type="caution">
    <text evidence="2">The sequence shown here is derived from an EMBL/GenBank/DDBJ whole genome shotgun (WGS) entry which is preliminary data.</text>
</comment>
<dbReference type="EMBL" id="JAQGEF010000005">
    <property type="protein sequence ID" value="MDA3614219.1"/>
    <property type="molecule type" value="Genomic_DNA"/>
</dbReference>
<feature type="chain" id="PRO_5046389716" description="DUF3829 domain-containing protein" evidence="1">
    <location>
        <begin position="25"/>
        <end position="351"/>
    </location>
</feature>
<protein>
    <recommendedName>
        <fullName evidence="4">DUF3829 domain-containing protein</fullName>
    </recommendedName>
</protein>
<keyword evidence="3" id="KW-1185">Reference proteome</keyword>
<name>A0ABT4UHX9_9BACT</name>
<evidence type="ECO:0000313" key="3">
    <source>
        <dbReference type="Proteomes" id="UP001210231"/>
    </source>
</evidence>
<proteinExistence type="predicted"/>
<dbReference type="RefSeq" id="WP_407030547.1">
    <property type="nucleotide sequence ID" value="NZ_JAQGEF010000005.1"/>
</dbReference>
<feature type="signal peptide" evidence="1">
    <location>
        <begin position="1"/>
        <end position="24"/>
    </location>
</feature>
<evidence type="ECO:0008006" key="4">
    <source>
        <dbReference type="Google" id="ProtNLM"/>
    </source>
</evidence>
<gene>
    <name evidence="2" type="ORF">O3P16_05330</name>
</gene>
<accession>A0ABT4UHX9</accession>
<keyword evidence="1" id="KW-0732">Signal</keyword>